<dbReference type="RefSeq" id="WP_114615295.1">
    <property type="nucleotide sequence ID" value="NZ_PPTO01000005.1"/>
</dbReference>
<name>A0A369LKY4_9ACTN</name>
<organism evidence="1 2">
    <name type="scientific">Slackia isoflavoniconvertens</name>
    <dbReference type="NCBI Taxonomy" id="572010"/>
    <lineage>
        <taxon>Bacteria</taxon>
        <taxon>Bacillati</taxon>
        <taxon>Actinomycetota</taxon>
        <taxon>Coriobacteriia</taxon>
        <taxon>Eggerthellales</taxon>
        <taxon>Eggerthellaceae</taxon>
        <taxon>Slackia</taxon>
    </lineage>
</organism>
<comment type="caution">
    <text evidence="1">The sequence shown here is derived from an EMBL/GenBank/DDBJ whole genome shotgun (WGS) entry which is preliminary data.</text>
</comment>
<evidence type="ECO:0008006" key="3">
    <source>
        <dbReference type="Google" id="ProtNLM"/>
    </source>
</evidence>
<sequence>MHLKKTKRGERVYLSVVQNYREGGKTKTKTIESIGYVDQFTGQYADPIAHFQAYVAELNERAKSENPPIAFTFPRDATIDDTHIAQARWGSAIALAYLDALGVRRFFENRAGHVGFPAHAGRIFEMLASERMIHVAPKRETWQRRASFPRTCDFTLADTYAAFQCFARNERALVAHLSKTYQAIREPYQVNSVLLVLASFTLADTGDVNATNARLADGIDRDEGLSMGIGMLLDRTGIPMTYHVTSATPSADEVSGLVASAKSNFGAKRVIVVAGRTPHAREIAETLADSGDGFVFFRPLETAAFDLQAWVADASDYITTQSGSYKVKSRTNEMAGIRVKDTVLWGRDYAKIARKQGRAEDEARDLALDGYICISSSETKLTAGTLFHIYRELWRLTEPFQLLESDFSPSPYPVAHAIHMRAHFLVCYAAFFALRLLRSDMGWSRNAAQVADALLRMEGSHLAENWFLFSYRSPITDEIEQAAGVDVARRLRTAADIKRDIAKARKHIERQEG</sequence>
<dbReference type="AlphaFoldDB" id="A0A369LKY4"/>
<proteinExistence type="predicted"/>
<evidence type="ECO:0000313" key="2">
    <source>
        <dbReference type="Proteomes" id="UP000253975"/>
    </source>
</evidence>
<accession>A0A369LKY4</accession>
<dbReference type="EMBL" id="PPTO01000005">
    <property type="protein sequence ID" value="RDB59347.1"/>
    <property type="molecule type" value="Genomic_DNA"/>
</dbReference>
<dbReference type="Proteomes" id="UP000253975">
    <property type="component" value="Unassembled WGS sequence"/>
</dbReference>
<gene>
    <name evidence="1" type="ORF">C1881_04230</name>
</gene>
<protein>
    <recommendedName>
        <fullName evidence="3">Transposase</fullName>
    </recommendedName>
</protein>
<evidence type="ECO:0000313" key="1">
    <source>
        <dbReference type="EMBL" id="RDB59347.1"/>
    </source>
</evidence>
<reference evidence="1 2" key="1">
    <citation type="journal article" date="2018" name="Elife">
        <title>Discovery and characterization of a prevalent human gut bacterial enzyme sufficient for the inactivation of a family of plant toxins.</title>
        <authorList>
            <person name="Koppel N."/>
            <person name="Bisanz J.E."/>
            <person name="Pandelia M.E."/>
            <person name="Turnbaugh P.J."/>
            <person name="Balskus E.P."/>
        </authorList>
    </citation>
    <scope>NUCLEOTIDE SEQUENCE [LARGE SCALE GENOMIC DNA]</scope>
    <source>
        <strain evidence="1 2">OB21 GAM31</strain>
    </source>
</reference>